<feature type="domain" description="Tail sheath protein subtilisin-like" evidence="2">
    <location>
        <begin position="95"/>
        <end position="251"/>
    </location>
</feature>
<evidence type="ECO:0000313" key="5">
    <source>
        <dbReference type="Proteomes" id="UP001165962"/>
    </source>
</evidence>
<evidence type="ECO:0000313" key="4">
    <source>
        <dbReference type="EMBL" id="NHN31130.1"/>
    </source>
</evidence>
<feature type="domain" description="Tail sheath protein C-terminal" evidence="3">
    <location>
        <begin position="253"/>
        <end position="347"/>
    </location>
</feature>
<organism evidence="4 5">
    <name type="scientific">Paenibacillus agricola</name>
    <dbReference type="NCBI Taxonomy" id="2716264"/>
    <lineage>
        <taxon>Bacteria</taxon>
        <taxon>Bacillati</taxon>
        <taxon>Bacillota</taxon>
        <taxon>Bacilli</taxon>
        <taxon>Bacillales</taxon>
        <taxon>Paenibacillaceae</taxon>
        <taxon>Paenibacillus</taxon>
    </lineage>
</organism>
<comment type="similarity">
    <text evidence="1">Belongs to the myoviridae tail sheath protein family.</text>
</comment>
<evidence type="ECO:0000259" key="2">
    <source>
        <dbReference type="Pfam" id="PF04984"/>
    </source>
</evidence>
<comment type="caution">
    <text evidence="4">The sequence shown here is derived from an EMBL/GenBank/DDBJ whole genome shotgun (WGS) entry which is preliminary data.</text>
</comment>
<proteinExistence type="inferred from homology"/>
<dbReference type="RefSeq" id="WP_166150886.1">
    <property type="nucleotide sequence ID" value="NZ_JAAOIW010000005.1"/>
</dbReference>
<sequence>MANGSWDPTALPTSPGLYINYVTAAAARINGGARGTVAIPLLTYTGATASTFYTVTTEKEASDTFGAANIQSILFALQGGAKEVLVYTLPSTPDAAAYTAMRTAFDTRPFNVFVLDGEFNVTQFAAIKTWVIANRAAGKHFMCVFGGDAASDAVPATGNTRSILENDDYIVNATVGTKVGATTYSSAQYAPYWAGLIAGTAINRSITYSRLPADDVNKRFTNAEVDTALAAGSLVSIHDGEKVKIVQGLTTAKTKIRSIRARQAISTDITKTAADSYIGKIDNNADGQAALISAVKAYLETLERANVLTGPAVILDPQHASTGDSVFLAISYVEVDSMERIFLTINV</sequence>
<dbReference type="Gene3D" id="3.30.1370.220">
    <property type="match status" value="1"/>
</dbReference>
<dbReference type="Pfam" id="PF04984">
    <property type="entry name" value="Phage_sheath_1"/>
    <property type="match status" value="1"/>
</dbReference>
<evidence type="ECO:0000256" key="1">
    <source>
        <dbReference type="ARBA" id="ARBA00008005"/>
    </source>
</evidence>
<name>A0ABX0J476_9BACL</name>
<reference evidence="4" key="1">
    <citation type="submission" date="2020-03" db="EMBL/GenBank/DDBJ databases">
        <title>Draft sequencing of Paenibacilllus sp. S3N08.</title>
        <authorList>
            <person name="Kim D.-U."/>
        </authorList>
    </citation>
    <scope>NUCLEOTIDE SEQUENCE</scope>
    <source>
        <strain evidence="4">S3N08</strain>
    </source>
</reference>
<dbReference type="Pfam" id="PF17482">
    <property type="entry name" value="Phage_sheath_1C"/>
    <property type="match status" value="1"/>
</dbReference>
<protein>
    <submittedName>
        <fullName evidence="4">Phage tail sheath protein</fullName>
    </submittedName>
</protein>
<accession>A0ABX0J476</accession>
<evidence type="ECO:0000259" key="3">
    <source>
        <dbReference type="Pfam" id="PF17482"/>
    </source>
</evidence>
<dbReference type="InterPro" id="IPR035089">
    <property type="entry name" value="Phage_sheath_subtilisin"/>
</dbReference>
<gene>
    <name evidence="4" type="ORF">G9U52_14925</name>
</gene>
<keyword evidence="5" id="KW-1185">Reference proteome</keyword>
<dbReference type="InterPro" id="IPR020287">
    <property type="entry name" value="Tail_sheath_C"/>
</dbReference>
<dbReference type="Proteomes" id="UP001165962">
    <property type="component" value="Unassembled WGS sequence"/>
</dbReference>
<dbReference type="EMBL" id="JAAOIW010000005">
    <property type="protein sequence ID" value="NHN31130.1"/>
    <property type="molecule type" value="Genomic_DNA"/>
</dbReference>
<dbReference type="Gene3D" id="3.30.360.90">
    <property type="match status" value="1"/>
</dbReference>
<dbReference type="Gene3D" id="3.40.50.11790">
    <property type="match status" value="1"/>
</dbReference>